<dbReference type="PANTHER" id="PTHR34595:SF2">
    <property type="entry name" value="BLR2978 PROTEIN"/>
    <property type="match status" value="1"/>
</dbReference>
<dbReference type="EMBL" id="FQUZ01000019">
    <property type="protein sequence ID" value="SHF35311.1"/>
    <property type="molecule type" value="Genomic_DNA"/>
</dbReference>
<feature type="domain" description="DUF403" evidence="1">
    <location>
        <begin position="612"/>
        <end position="936"/>
    </location>
</feature>
<dbReference type="InterPro" id="IPR007296">
    <property type="entry name" value="DUF403"/>
</dbReference>
<dbReference type="Gene3D" id="3.30.1490.270">
    <property type="match status" value="1"/>
</dbReference>
<gene>
    <name evidence="3" type="ORF">SAMN02745117_01780</name>
</gene>
<dbReference type="InterPro" id="IPR051680">
    <property type="entry name" value="ATP-dep_Glu-Cys_Ligase-2"/>
</dbReference>
<evidence type="ECO:0000313" key="4">
    <source>
        <dbReference type="Proteomes" id="UP000184327"/>
    </source>
</evidence>
<dbReference type="AlphaFoldDB" id="A0A1M5AYF0"/>
<evidence type="ECO:0000313" key="3">
    <source>
        <dbReference type="EMBL" id="SHF35311.1"/>
    </source>
</evidence>
<proteinExistence type="predicted"/>
<dbReference type="InterPro" id="IPR025841">
    <property type="entry name" value="CP_ATPgrasp_2"/>
</dbReference>
<organism evidence="3 4">
    <name type="scientific">Lampropedia hyalina DSM 16112</name>
    <dbReference type="NCBI Taxonomy" id="1122156"/>
    <lineage>
        <taxon>Bacteria</taxon>
        <taxon>Pseudomonadati</taxon>
        <taxon>Pseudomonadota</taxon>
        <taxon>Betaproteobacteria</taxon>
        <taxon>Burkholderiales</taxon>
        <taxon>Comamonadaceae</taxon>
        <taxon>Lampropedia</taxon>
    </lineage>
</organism>
<dbReference type="OrthoDB" id="9804079at2"/>
<dbReference type="Pfam" id="PF14403">
    <property type="entry name" value="CP_ATPgrasp_2"/>
    <property type="match status" value="1"/>
</dbReference>
<name>A0A1M5AYF0_9BURK</name>
<keyword evidence="4" id="KW-1185">Reference proteome</keyword>
<evidence type="ECO:0000259" key="1">
    <source>
        <dbReference type="Pfam" id="PF04168"/>
    </source>
</evidence>
<accession>A0A1M5AYF0</accession>
<dbReference type="PANTHER" id="PTHR34595">
    <property type="entry name" value="BLR5612 PROTEIN"/>
    <property type="match status" value="1"/>
</dbReference>
<dbReference type="Pfam" id="PF04168">
    <property type="entry name" value="Alpha-E"/>
    <property type="match status" value="1"/>
</dbReference>
<dbReference type="STRING" id="1122156.SAMN02745117_01780"/>
<reference evidence="3 4" key="1">
    <citation type="submission" date="2016-11" db="EMBL/GenBank/DDBJ databases">
        <authorList>
            <person name="Jaros S."/>
            <person name="Januszkiewicz K."/>
            <person name="Wedrychowicz H."/>
        </authorList>
    </citation>
    <scope>NUCLEOTIDE SEQUENCE [LARGE SCALE GENOMIC DNA]</scope>
    <source>
        <strain evidence="3 4">DSM 16112</strain>
    </source>
</reference>
<dbReference type="Proteomes" id="UP000184327">
    <property type="component" value="Unassembled WGS sequence"/>
</dbReference>
<feature type="domain" description="Circularly permuted ATP-grasp type 2" evidence="2">
    <location>
        <begin position="150"/>
        <end position="538"/>
    </location>
</feature>
<dbReference type="RefSeq" id="WP_073356340.1">
    <property type="nucleotide sequence ID" value="NZ_FQUZ01000019.1"/>
</dbReference>
<evidence type="ECO:0000259" key="2">
    <source>
        <dbReference type="Pfam" id="PF14403"/>
    </source>
</evidence>
<dbReference type="Gene3D" id="3.40.50.11290">
    <property type="match status" value="1"/>
</dbReference>
<protein>
    <submittedName>
        <fullName evidence="3">Uncharacterized conserved protein, circularly permuted ATPgrasp superfamily</fullName>
    </submittedName>
</protein>
<dbReference type="SUPFAM" id="SSF56059">
    <property type="entry name" value="Glutathione synthetase ATP-binding domain-like"/>
    <property type="match status" value="1"/>
</dbReference>
<sequence length="948" mass="102727">MSLSEAIPADVPPAPPAVQADPVVSTAHAAEAGVGAGSGARGTGAAEGIDGIVRQMAQPAPAGHLNVLYGMASPASAATTLEPHWQRFFAQTLAAHQRPGRHRPAAQTLADAFTHLQHSLRKRVEDNGVSYNLYADAVNKPRPWALDLFPMILPPAEWQHIAAGVRQRAELLNRMLADVYGAQSLVRDGLLPSALVHGHPGYLRQAHGVQPAGGRFLHVAAFDLARGADGHWWIMSQRTQAPSGLGYALENRLIVSSLFPQAFAALQVQRLADSYRILLASLAAHSVPGHDARVVLLTPGPYSETYFEHVYLARYLGITLVEGGDLVVREQKLWLKTLQGLEPVDVVLRRLDDDFLDPLELRADSALGIPGLMQAWRAGNVVLANAPGTGFLESSSTLGFLPAICERLLGEPLKLPSLASWWCGERAILPELFENLGDYVIKPTFNDPARRFVPALGRSLKAQEQTTWQGRIEAHPENHSAQAYIPLAHMPTWQGRADADAQSAAPLMGSQAMAVRVFALSNGQGGWHIMPGGLTRLAPPHRDVVSMYRGGSSADLWVMGEAHSSLLHADTGKGGSLTATTAAPAALVAHPPAIAGLPSAPWQAQRHATVISSRAAENLFWLGRYTERLENSVRHARLVLESLGDSEAANTPASLQWLYQVAICNGLVHEKTPSPAKSLSDFCDTLLTALADTTGSHGIYSVASTLACLRQSAFAVRERLAQEQWFLVNSAAAQFEAAMHGFGHKPGPASPAAVPLASTALPALEQLATHVMAMTGAQIDRMTRDNGWRLLSMGRQLERMGTLSQALRLAFSTEAIHCESGFAHVLRLFDSTITYRSRYQQQRSIQSLLELLVLDRENPRSLSWVSDNLVGRMQKMTQGNQLLLQAGAISHLPHTWSEAQLRAMTRQCDYPQIARWLDQAADHAARLSDLLSQQYFAHVEAENHTLGS</sequence>